<dbReference type="Pfam" id="PF00079">
    <property type="entry name" value="Serpin"/>
    <property type="match status" value="2"/>
</dbReference>
<feature type="region of interest" description="Disordered" evidence="5">
    <location>
        <begin position="838"/>
        <end position="865"/>
    </location>
</feature>
<dbReference type="PANTHER" id="PTHR11461">
    <property type="entry name" value="SERINE PROTEASE INHIBITOR, SERPIN"/>
    <property type="match status" value="1"/>
</dbReference>
<dbReference type="SMART" id="SM00093">
    <property type="entry name" value="SERPIN"/>
    <property type="match status" value="2"/>
</dbReference>
<keyword evidence="2" id="KW-0646">Protease inhibitor</keyword>
<dbReference type="PANTHER" id="PTHR11461:SF211">
    <property type="entry name" value="GH10112P-RELATED"/>
    <property type="match status" value="1"/>
</dbReference>
<dbReference type="GO" id="GO:0004867">
    <property type="term" value="F:serine-type endopeptidase inhibitor activity"/>
    <property type="evidence" value="ECO:0007669"/>
    <property type="project" value="UniProtKB-KW"/>
</dbReference>
<evidence type="ECO:0000313" key="8">
    <source>
        <dbReference type="Proteomes" id="UP000648187"/>
    </source>
</evidence>
<feature type="domain" description="Serpin" evidence="6">
    <location>
        <begin position="474"/>
        <end position="830"/>
    </location>
</feature>
<dbReference type="Gene3D" id="2.30.39.10">
    <property type="entry name" value="Alpha-1-antitrypsin, domain 1"/>
    <property type="match status" value="2"/>
</dbReference>
<evidence type="ECO:0000256" key="3">
    <source>
        <dbReference type="ARBA" id="ARBA00022900"/>
    </source>
</evidence>
<comment type="similarity">
    <text evidence="1 4">Belongs to the serpin family.</text>
</comment>
<comment type="caution">
    <text evidence="7">The sequence shown here is derived from an EMBL/GenBank/DDBJ whole genome shotgun (WGS) entry which is preliminary data.</text>
</comment>
<dbReference type="InterPro" id="IPR036186">
    <property type="entry name" value="Serpin_sf"/>
</dbReference>
<dbReference type="PROSITE" id="PS00284">
    <property type="entry name" value="SERPIN"/>
    <property type="match status" value="2"/>
</dbReference>
<organism evidence="7 8">
    <name type="scientific">Spodoptera exigua</name>
    <name type="common">Beet armyworm</name>
    <name type="synonym">Noctua fulgens</name>
    <dbReference type="NCBI Taxonomy" id="7107"/>
    <lineage>
        <taxon>Eukaryota</taxon>
        <taxon>Metazoa</taxon>
        <taxon>Ecdysozoa</taxon>
        <taxon>Arthropoda</taxon>
        <taxon>Hexapoda</taxon>
        <taxon>Insecta</taxon>
        <taxon>Pterygota</taxon>
        <taxon>Neoptera</taxon>
        <taxon>Endopterygota</taxon>
        <taxon>Lepidoptera</taxon>
        <taxon>Glossata</taxon>
        <taxon>Ditrysia</taxon>
        <taxon>Noctuoidea</taxon>
        <taxon>Noctuidae</taxon>
        <taxon>Amphipyrinae</taxon>
        <taxon>Spodoptera</taxon>
    </lineage>
</organism>
<dbReference type="InterPro" id="IPR000215">
    <property type="entry name" value="Serpin_fam"/>
</dbReference>
<dbReference type="InterPro" id="IPR023796">
    <property type="entry name" value="Serpin_dom"/>
</dbReference>
<dbReference type="CDD" id="cd19578">
    <property type="entry name" value="serpinK_insect_SRPN2-like"/>
    <property type="match status" value="1"/>
</dbReference>
<keyword evidence="3" id="KW-0722">Serine protease inhibitor</keyword>
<gene>
    <name evidence="7" type="ORF">HW555_006262</name>
</gene>
<dbReference type="EMBL" id="JACKWZ010000092">
    <property type="protein sequence ID" value="KAF9416308.1"/>
    <property type="molecule type" value="Genomic_DNA"/>
</dbReference>
<evidence type="ECO:0000259" key="6">
    <source>
        <dbReference type="SMART" id="SM00093"/>
    </source>
</evidence>
<dbReference type="SUPFAM" id="SSF56574">
    <property type="entry name" value="Serpins"/>
    <property type="match status" value="2"/>
</dbReference>
<dbReference type="Proteomes" id="UP000648187">
    <property type="component" value="Unassembled WGS sequence"/>
</dbReference>
<name>A0A835GI44_SPOEX</name>
<evidence type="ECO:0000256" key="1">
    <source>
        <dbReference type="ARBA" id="ARBA00009500"/>
    </source>
</evidence>
<accession>A0A835GI44</accession>
<protein>
    <recommendedName>
        <fullName evidence="6">Serpin domain-containing protein</fullName>
    </recommendedName>
</protein>
<dbReference type="InterPro" id="IPR042185">
    <property type="entry name" value="Serpin_sf_2"/>
</dbReference>
<proteinExistence type="inferred from homology"/>
<dbReference type="AlphaFoldDB" id="A0A835GI44"/>
<dbReference type="GO" id="GO:0005615">
    <property type="term" value="C:extracellular space"/>
    <property type="evidence" value="ECO:0007669"/>
    <property type="project" value="InterPro"/>
</dbReference>
<feature type="domain" description="Serpin" evidence="6">
    <location>
        <begin position="94"/>
        <end position="431"/>
    </location>
</feature>
<dbReference type="InterPro" id="IPR023795">
    <property type="entry name" value="Serpin_CS"/>
</dbReference>
<reference evidence="7" key="1">
    <citation type="submission" date="2020-08" db="EMBL/GenBank/DDBJ databases">
        <title>Spodoptera exigua strain:BAW_Kor-Di-RS1 Genome sequencing and assembly.</title>
        <authorList>
            <person name="Kim J."/>
            <person name="Nam H.Y."/>
            <person name="Kwon M."/>
            <person name="Choi J.H."/>
            <person name="Cho S.R."/>
            <person name="Kim G.-H."/>
        </authorList>
    </citation>
    <scope>NUCLEOTIDE SEQUENCE</scope>
    <source>
        <strain evidence="7">BAW_Kor-Di-RS1</strain>
        <tissue evidence="7">Whole-body</tissue>
    </source>
</reference>
<sequence>MFSALRIAFALSNNGFQYNILLKLACFAIAASANMSLDSQVLQEVFGNRNGPAPSQQAVPPQQAIPPLQAIPVTPSPPDDVFSPSPADYDQFDWTLTKEAATGVTQNELSSVLGFDLDRNVVRSKFSTIIESLQKESPYYILNLGSRIYVGDNTHPRQRFAAIAQEFYKTELKNVNFNNPAVASKEINAWVSNITQGHIPSLVNEDDVANMVVLVLNTLYFKGSWHHQFPPNATHYGKFNVSPQLVTFVDYMNVNAKFFYTESTKYDAKILRMPYLGNKYAMYIIVPNSLMGLPRVLNDIGGLRQEMENLREYTVDVTLPRFEFDYTSQLDGILRELGIRAAFEDTASFPGIARGQDVDQRLKVSKVLQRAGIVVNELGSVAYSITEISLVNKFGEDIEATAEVVADKPFLFFIQDEATRQLLFTGRVSQPHGQDGVLKIRFKILYFRIVIIASIQSLDCLSGISNSRFNYFDIDLLRYVAEGKSGNVMISPASIKSTLAMLLEGAQGATAAEIQTALRLIPNKEDYREQLNHFIRDLEVNSSSVSVSNANGLFVSKQLQLKKEYEMLAKRLYFSEVNKLDFNDPRTAADVINGWVNSKTRGLIPAILEQAHINPKTELLLTNALYFKGTWLNEFDLKQTHGDCFYRNGVCKTVAMMNLEAELNYAYVDNLRAHALELPYQNKRYSMMILVPQDRDAGLALIRDLPYIGLLQISKILEPTDVVLTFPKFTVEYGDDIVAPLKNMGISTLFSPAANLSGIIDGAEAHLNTIFHKVYMSVDEKGTIAAAATAGLVVPLINNFVQLRVDRPFLFFIWDNEKGVVLFEGKIEEPTEFVAVNSQPPKTPVPSPVPVHSQPIPNSPPKTSQQHLKPIETILMQPMVFDDIILNPKYVRKYPDQSLKIAPVIRSINNTSFSDQDSQFIHFGYMELTASGFPIEPE</sequence>
<evidence type="ECO:0000256" key="4">
    <source>
        <dbReference type="RuleBase" id="RU000411"/>
    </source>
</evidence>
<dbReference type="Gene3D" id="3.30.497.10">
    <property type="entry name" value="Antithrombin, subunit I, domain 2"/>
    <property type="match status" value="2"/>
</dbReference>
<evidence type="ECO:0000313" key="7">
    <source>
        <dbReference type="EMBL" id="KAF9416308.1"/>
    </source>
</evidence>
<keyword evidence="8" id="KW-1185">Reference proteome</keyword>
<dbReference type="InterPro" id="IPR042178">
    <property type="entry name" value="Serpin_sf_1"/>
</dbReference>
<evidence type="ECO:0000256" key="5">
    <source>
        <dbReference type="SAM" id="MobiDB-lite"/>
    </source>
</evidence>
<evidence type="ECO:0000256" key="2">
    <source>
        <dbReference type="ARBA" id="ARBA00022690"/>
    </source>
</evidence>